<dbReference type="AlphaFoldDB" id="A0A9P6D7A5"/>
<gene>
    <name evidence="2" type="ORF">BDN70DRAFT_11594</name>
</gene>
<evidence type="ECO:0000313" key="2">
    <source>
        <dbReference type="EMBL" id="KAF9486429.1"/>
    </source>
</evidence>
<evidence type="ECO:0000256" key="1">
    <source>
        <dbReference type="SAM" id="SignalP"/>
    </source>
</evidence>
<reference evidence="2" key="1">
    <citation type="submission" date="2020-11" db="EMBL/GenBank/DDBJ databases">
        <authorList>
            <consortium name="DOE Joint Genome Institute"/>
            <person name="Ahrendt S."/>
            <person name="Riley R."/>
            <person name="Andreopoulos W."/>
            <person name="Labutti K."/>
            <person name="Pangilinan J."/>
            <person name="Ruiz-Duenas F.J."/>
            <person name="Barrasa J.M."/>
            <person name="Sanchez-Garcia M."/>
            <person name="Camarero S."/>
            <person name="Miyauchi S."/>
            <person name="Serrano A."/>
            <person name="Linde D."/>
            <person name="Babiker R."/>
            <person name="Drula E."/>
            <person name="Ayuso-Fernandez I."/>
            <person name="Pacheco R."/>
            <person name="Padilla G."/>
            <person name="Ferreira P."/>
            <person name="Barriuso J."/>
            <person name="Kellner H."/>
            <person name="Castanera R."/>
            <person name="Alfaro M."/>
            <person name="Ramirez L."/>
            <person name="Pisabarro A.G."/>
            <person name="Kuo A."/>
            <person name="Tritt A."/>
            <person name="Lipzen A."/>
            <person name="He G."/>
            <person name="Yan M."/>
            <person name="Ng V."/>
            <person name="Cullen D."/>
            <person name="Martin F."/>
            <person name="Rosso M.-N."/>
            <person name="Henrissat B."/>
            <person name="Hibbett D."/>
            <person name="Martinez A.T."/>
            <person name="Grigoriev I.V."/>
        </authorList>
    </citation>
    <scope>NUCLEOTIDE SEQUENCE</scope>
    <source>
        <strain evidence="2">CIRM-BRFM 674</strain>
    </source>
</reference>
<feature type="signal peptide" evidence="1">
    <location>
        <begin position="1"/>
        <end position="28"/>
    </location>
</feature>
<evidence type="ECO:0000313" key="3">
    <source>
        <dbReference type="Proteomes" id="UP000807469"/>
    </source>
</evidence>
<accession>A0A9P6D7A5</accession>
<feature type="chain" id="PRO_5040307471" evidence="1">
    <location>
        <begin position="29"/>
        <end position="132"/>
    </location>
</feature>
<comment type="caution">
    <text evidence="2">The sequence shown here is derived from an EMBL/GenBank/DDBJ whole genome shotgun (WGS) entry which is preliminary data.</text>
</comment>
<dbReference type="Proteomes" id="UP000807469">
    <property type="component" value="Unassembled WGS sequence"/>
</dbReference>
<organism evidence="2 3">
    <name type="scientific">Pholiota conissans</name>
    <dbReference type="NCBI Taxonomy" id="109636"/>
    <lineage>
        <taxon>Eukaryota</taxon>
        <taxon>Fungi</taxon>
        <taxon>Dikarya</taxon>
        <taxon>Basidiomycota</taxon>
        <taxon>Agaricomycotina</taxon>
        <taxon>Agaricomycetes</taxon>
        <taxon>Agaricomycetidae</taxon>
        <taxon>Agaricales</taxon>
        <taxon>Agaricineae</taxon>
        <taxon>Strophariaceae</taxon>
        <taxon>Pholiota</taxon>
    </lineage>
</organism>
<keyword evidence="3" id="KW-1185">Reference proteome</keyword>
<proteinExistence type="predicted"/>
<sequence length="132" mass="14967">MLHWYFYLRTAQLEVLTLLAGAIIRTDGGTQVEGNGVYPDSMVGYERARFAPLQKRNLGWVKLLHMYVITATDIDTWRKLYTYVADGARREKLVSNHSPYGAKIPEIVSAHAGVAARFALRRIERPEGAYPE</sequence>
<protein>
    <submittedName>
        <fullName evidence="2">Uncharacterized protein</fullName>
    </submittedName>
</protein>
<keyword evidence="1" id="KW-0732">Signal</keyword>
<dbReference type="EMBL" id="MU155130">
    <property type="protein sequence ID" value="KAF9486429.1"/>
    <property type="molecule type" value="Genomic_DNA"/>
</dbReference>
<name>A0A9P6D7A5_9AGAR</name>